<dbReference type="CDD" id="cd03049">
    <property type="entry name" value="GST_N_3"/>
    <property type="match status" value="1"/>
</dbReference>
<gene>
    <name evidence="2" type="ORF">HLH28_01625</name>
</gene>
<protein>
    <submittedName>
        <fullName evidence="2">Glutathione S-transferase</fullName>
    </submittedName>
</protein>
<proteinExistence type="predicted"/>
<dbReference type="CDD" id="cd03205">
    <property type="entry name" value="GST_C_6"/>
    <property type="match status" value="1"/>
</dbReference>
<evidence type="ECO:0000259" key="1">
    <source>
        <dbReference type="PROSITE" id="PS50404"/>
    </source>
</evidence>
<feature type="domain" description="GST N-terminal" evidence="1">
    <location>
        <begin position="1"/>
        <end position="80"/>
    </location>
</feature>
<dbReference type="PANTHER" id="PTHR43968">
    <property type="match status" value="1"/>
</dbReference>
<name>A0A7W4PMY9_9PROT</name>
<dbReference type="Pfam" id="PF13417">
    <property type="entry name" value="GST_N_3"/>
    <property type="match status" value="1"/>
</dbReference>
<dbReference type="Gene3D" id="3.40.30.10">
    <property type="entry name" value="Glutaredoxin"/>
    <property type="match status" value="1"/>
</dbReference>
<dbReference type="GO" id="GO:0005737">
    <property type="term" value="C:cytoplasm"/>
    <property type="evidence" value="ECO:0007669"/>
    <property type="project" value="TreeGrafter"/>
</dbReference>
<dbReference type="AlphaFoldDB" id="A0A7W4PMY9"/>
<dbReference type="SUPFAM" id="SSF52833">
    <property type="entry name" value="Thioredoxin-like"/>
    <property type="match status" value="1"/>
</dbReference>
<dbReference type="Pfam" id="PF13410">
    <property type="entry name" value="GST_C_2"/>
    <property type="match status" value="1"/>
</dbReference>
<dbReference type="Gene3D" id="1.20.1050.10">
    <property type="match status" value="1"/>
</dbReference>
<evidence type="ECO:0000313" key="3">
    <source>
        <dbReference type="Proteomes" id="UP000578030"/>
    </source>
</evidence>
<keyword evidence="3" id="KW-1185">Reference proteome</keyword>
<keyword evidence="2" id="KW-0808">Transferase</keyword>
<dbReference type="RefSeq" id="WP_182953481.1">
    <property type="nucleotide sequence ID" value="NZ_JABEQM010000001.1"/>
</dbReference>
<dbReference type="EMBL" id="JABEQM010000001">
    <property type="protein sequence ID" value="MBB2200291.1"/>
    <property type="molecule type" value="Genomic_DNA"/>
</dbReference>
<accession>A0A7W4PMY9</accession>
<organism evidence="2 3">
    <name type="scientific">Gluconacetobacter tumulisoli</name>
    <dbReference type="NCBI Taxonomy" id="1286189"/>
    <lineage>
        <taxon>Bacteria</taxon>
        <taxon>Pseudomonadati</taxon>
        <taxon>Pseudomonadota</taxon>
        <taxon>Alphaproteobacteria</taxon>
        <taxon>Acetobacterales</taxon>
        <taxon>Acetobacteraceae</taxon>
        <taxon>Gluconacetobacter</taxon>
    </lineage>
</organism>
<reference evidence="2 3" key="1">
    <citation type="submission" date="2020-04" db="EMBL/GenBank/DDBJ databases">
        <title>Description of novel Gluconacetobacter.</title>
        <authorList>
            <person name="Sombolestani A."/>
        </authorList>
    </citation>
    <scope>NUCLEOTIDE SEQUENCE [LARGE SCALE GENOMIC DNA]</scope>
    <source>
        <strain evidence="2 3">LMG 27802</strain>
    </source>
</reference>
<dbReference type="PANTHER" id="PTHR43968:SF6">
    <property type="entry name" value="GLUTATHIONE S-TRANSFERASE OMEGA"/>
    <property type="match status" value="1"/>
</dbReference>
<dbReference type="SUPFAM" id="SSF47616">
    <property type="entry name" value="GST C-terminal domain-like"/>
    <property type="match status" value="1"/>
</dbReference>
<dbReference type="InterPro" id="IPR050983">
    <property type="entry name" value="GST_Omega/HSP26"/>
</dbReference>
<dbReference type="InterPro" id="IPR004045">
    <property type="entry name" value="Glutathione_S-Trfase_N"/>
</dbReference>
<dbReference type="Proteomes" id="UP000578030">
    <property type="component" value="Unassembled WGS sequence"/>
</dbReference>
<dbReference type="InterPro" id="IPR036249">
    <property type="entry name" value="Thioredoxin-like_sf"/>
</dbReference>
<dbReference type="PROSITE" id="PS50404">
    <property type="entry name" value="GST_NTER"/>
    <property type="match status" value="1"/>
</dbReference>
<evidence type="ECO:0000313" key="2">
    <source>
        <dbReference type="EMBL" id="MBB2200291.1"/>
    </source>
</evidence>
<dbReference type="GO" id="GO:0016740">
    <property type="term" value="F:transferase activity"/>
    <property type="evidence" value="ECO:0007669"/>
    <property type="project" value="UniProtKB-KW"/>
</dbReference>
<sequence>MKLYHAPLSPFARKVRAAVIVLGLEERIEEVVVNVSASPPEILVANPLCKIPTLEIAEGEGLYDSRVIVEYLDALAGGGRVIPAAGLERWRALRLQALGDGISDAAVLSRGLAVAGLDRDHPLVQRQAAAIRRSLDRLEEAVPSTVPMTGPVDVGSLSVACALGYLDVRFADEPWRDQRPALAAWYETASRHDSLACTAVAAPR</sequence>
<dbReference type="InterPro" id="IPR036282">
    <property type="entry name" value="Glutathione-S-Trfase_C_sf"/>
</dbReference>
<comment type="caution">
    <text evidence="2">The sequence shown here is derived from an EMBL/GenBank/DDBJ whole genome shotgun (WGS) entry which is preliminary data.</text>
</comment>